<feature type="chain" id="PRO_5039909592" description="beta-glucosidase" evidence="7">
    <location>
        <begin position="17"/>
        <end position="394"/>
    </location>
</feature>
<keyword evidence="6" id="KW-0326">Glycosidase</keyword>
<feature type="domain" description="Glycoside hydrolase family 3 N-terminal" evidence="8">
    <location>
        <begin position="43"/>
        <end position="175"/>
    </location>
</feature>
<evidence type="ECO:0000256" key="2">
    <source>
        <dbReference type="ARBA" id="ARBA00005336"/>
    </source>
</evidence>
<dbReference type="InterPro" id="IPR002772">
    <property type="entry name" value="Glyco_hydro_3_C"/>
</dbReference>
<reference evidence="10" key="1">
    <citation type="submission" date="2023-03" db="UniProtKB">
        <authorList>
            <consortium name="EnsemblPlants"/>
        </authorList>
    </citation>
    <scope>IDENTIFICATION</scope>
</reference>
<comment type="similarity">
    <text evidence="2">Belongs to the glycosyl hydrolase 3 family.</text>
</comment>
<dbReference type="Pfam" id="PF01915">
    <property type="entry name" value="Glyco_hydro_3_C"/>
    <property type="match status" value="1"/>
</dbReference>
<name>A0A9I9DT21_CUCME</name>
<dbReference type="AlphaFoldDB" id="A0A9I9DT21"/>
<evidence type="ECO:0000259" key="9">
    <source>
        <dbReference type="Pfam" id="PF01915"/>
    </source>
</evidence>
<dbReference type="InterPro" id="IPR001764">
    <property type="entry name" value="Glyco_hydro_3_N"/>
</dbReference>
<organism evidence="10">
    <name type="scientific">Cucumis melo</name>
    <name type="common">Muskmelon</name>
    <dbReference type="NCBI Taxonomy" id="3656"/>
    <lineage>
        <taxon>Eukaryota</taxon>
        <taxon>Viridiplantae</taxon>
        <taxon>Streptophyta</taxon>
        <taxon>Embryophyta</taxon>
        <taxon>Tracheophyta</taxon>
        <taxon>Spermatophyta</taxon>
        <taxon>Magnoliopsida</taxon>
        <taxon>eudicotyledons</taxon>
        <taxon>Gunneridae</taxon>
        <taxon>Pentapetalae</taxon>
        <taxon>rosids</taxon>
        <taxon>fabids</taxon>
        <taxon>Cucurbitales</taxon>
        <taxon>Cucurbitaceae</taxon>
        <taxon>Benincaseae</taxon>
        <taxon>Cucumis</taxon>
    </lineage>
</organism>
<evidence type="ECO:0000256" key="5">
    <source>
        <dbReference type="ARBA" id="ARBA00022801"/>
    </source>
</evidence>
<dbReference type="EnsemblPlants" id="MELO3C023349.2.1">
    <property type="protein sequence ID" value="MELO3C023349.2.1"/>
    <property type="gene ID" value="MELO3C023349.2"/>
</dbReference>
<keyword evidence="4 7" id="KW-0732">Signal</keyword>
<proteinExistence type="inferred from homology"/>
<comment type="catalytic activity">
    <reaction evidence="1">
        <text>Hydrolysis of terminal, non-reducing beta-D-glucosyl residues with release of beta-D-glucose.</text>
        <dbReference type="EC" id="3.2.1.21"/>
    </reaction>
</comment>
<feature type="domain" description="Glycoside hydrolase family 3 C-terminal" evidence="9">
    <location>
        <begin position="269"/>
        <end position="393"/>
    </location>
</feature>
<dbReference type="GO" id="GO:0009251">
    <property type="term" value="P:glucan catabolic process"/>
    <property type="evidence" value="ECO:0007669"/>
    <property type="project" value="TreeGrafter"/>
</dbReference>
<dbReference type="EC" id="3.2.1.21" evidence="3"/>
<accession>A0A9I9DT21</accession>
<dbReference type="GO" id="GO:0008422">
    <property type="term" value="F:beta-glucosidase activity"/>
    <property type="evidence" value="ECO:0007669"/>
    <property type="project" value="UniProtKB-EC"/>
</dbReference>
<dbReference type="Gene3D" id="3.40.50.1700">
    <property type="entry name" value="Glycoside hydrolase family 3 C-terminal domain"/>
    <property type="match status" value="1"/>
</dbReference>
<dbReference type="InterPro" id="IPR036962">
    <property type="entry name" value="Glyco_hydro_3_N_sf"/>
</dbReference>
<dbReference type="InterPro" id="IPR051915">
    <property type="entry name" value="Cellulose_Degrad_GH3"/>
</dbReference>
<keyword evidence="5" id="KW-0378">Hydrolase</keyword>
<evidence type="ECO:0000256" key="1">
    <source>
        <dbReference type="ARBA" id="ARBA00000448"/>
    </source>
</evidence>
<evidence type="ECO:0000256" key="4">
    <source>
        <dbReference type="ARBA" id="ARBA00022729"/>
    </source>
</evidence>
<dbReference type="SUPFAM" id="SSF52279">
    <property type="entry name" value="Beta-D-glucan exohydrolase, C-terminal domain"/>
    <property type="match status" value="1"/>
</dbReference>
<sequence length="394" mass="43340">MKVMVVLLCCWAALVAVDEDYVMYKDPIQPLNIRIKDLMDRMTLADKVGQMAQLDSSAITPEIIRDYSIGSVLSSGGSTPSLKATAQEWIAMVNSFQQATLSSRLGIPIMYGIDAVHGHNGVYNATVFPHNLGWCNQVKIHERRMEPELLRRIGAATGKEVRGTGIDYVFAPCIARSKIGNGAKMHSNHELVVDFLKNSLNFRFIDGLTYLVVKNAIPMSRINDAVRRILRVEFMMDLFENPLADDRSVNELGSQEHKDLATEAVRKSLVLLKNVENADEPVLPLSKKAPKILVAGTHANNLGYQCSGRTITRQGLRGNNLTTGTTILEAVKKTVDPNTEVIYNVNPTTDYVKANNFSYAIFIVGETPSAESKGDNLNLTIAEGGSDTIQNVCN</sequence>
<evidence type="ECO:0000256" key="7">
    <source>
        <dbReference type="SAM" id="SignalP"/>
    </source>
</evidence>
<evidence type="ECO:0000259" key="8">
    <source>
        <dbReference type="Pfam" id="PF00933"/>
    </source>
</evidence>
<evidence type="ECO:0000313" key="10">
    <source>
        <dbReference type="EnsemblPlants" id="MELO3C023349.2.1"/>
    </source>
</evidence>
<dbReference type="Pfam" id="PF00933">
    <property type="entry name" value="Glyco_hydro_3"/>
    <property type="match status" value="1"/>
</dbReference>
<dbReference type="InterPro" id="IPR036881">
    <property type="entry name" value="Glyco_hydro_3_C_sf"/>
</dbReference>
<dbReference type="PANTHER" id="PTHR30620">
    <property type="entry name" value="PERIPLASMIC BETA-GLUCOSIDASE-RELATED"/>
    <property type="match status" value="1"/>
</dbReference>
<dbReference type="PANTHER" id="PTHR30620:SF16">
    <property type="entry name" value="LYSOSOMAL BETA GLUCOSIDASE"/>
    <property type="match status" value="1"/>
</dbReference>
<evidence type="ECO:0000256" key="6">
    <source>
        <dbReference type="ARBA" id="ARBA00023295"/>
    </source>
</evidence>
<evidence type="ECO:0000256" key="3">
    <source>
        <dbReference type="ARBA" id="ARBA00012744"/>
    </source>
</evidence>
<feature type="signal peptide" evidence="7">
    <location>
        <begin position="1"/>
        <end position="16"/>
    </location>
</feature>
<dbReference type="SUPFAM" id="SSF51445">
    <property type="entry name" value="(Trans)glycosidases"/>
    <property type="match status" value="2"/>
</dbReference>
<protein>
    <recommendedName>
        <fullName evidence="3">beta-glucosidase</fullName>
        <ecNumber evidence="3">3.2.1.21</ecNumber>
    </recommendedName>
</protein>
<dbReference type="Gramene" id="MELO3C023349.2.1">
    <property type="protein sequence ID" value="MELO3C023349.2.1"/>
    <property type="gene ID" value="MELO3C023349.2"/>
</dbReference>
<dbReference type="InterPro" id="IPR017853">
    <property type="entry name" value="GH"/>
</dbReference>
<dbReference type="Gene3D" id="3.20.20.300">
    <property type="entry name" value="Glycoside hydrolase, family 3, N-terminal domain"/>
    <property type="match status" value="2"/>
</dbReference>